<protein>
    <submittedName>
        <fullName evidence="1">Uncharacterized protein</fullName>
    </submittedName>
</protein>
<proteinExistence type="predicted"/>
<reference evidence="1 2" key="1">
    <citation type="submission" date="2023-06" db="EMBL/GenBank/DDBJ databases">
        <title>Pelomonas sp. APW6 16S ribosomal RNA gene genome sequencing and assembly.</title>
        <authorList>
            <person name="Woo H."/>
        </authorList>
    </citation>
    <scope>NUCLEOTIDE SEQUENCE [LARGE SCALE GENOMIC DNA]</scope>
    <source>
        <strain evidence="1 2">APW6</strain>
    </source>
</reference>
<evidence type="ECO:0000313" key="2">
    <source>
        <dbReference type="Proteomes" id="UP001238603"/>
    </source>
</evidence>
<sequence length="89" mass="9667">MRARTCPDGEGKYDVVATRPRIKPEQVSCVDIHDEALCPGQVVGSPGVGKNFIGVSTDCFMGDTYTVDPKPACPVKEVRVELRDVRACE</sequence>
<organism evidence="1 2">
    <name type="scientific">Roseateles subflavus</name>
    <dbReference type="NCBI Taxonomy" id="3053353"/>
    <lineage>
        <taxon>Bacteria</taxon>
        <taxon>Pseudomonadati</taxon>
        <taxon>Pseudomonadota</taxon>
        <taxon>Betaproteobacteria</taxon>
        <taxon>Burkholderiales</taxon>
        <taxon>Sphaerotilaceae</taxon>
        <taxon>Roseateles</taxon>
    </lineage>
</organism>
<accession>A0ABT7LKF3</accession>
<comment type="caution">
    <text evidence="1">The sequence shown here is derived from an EMBL/GenBank/DDBJ whole genome shotgun (WGS) entry which is preliminary data.</text>
</comment>
<evidence type="ECO:0000313" key="1">
    <source>
        <dbReference type="EMBL" id="MDL5033343.1"/>
    </source>
</evidence>
<dbReference type="Proteomes" id="UP001238603">
    <property type="component" value="Unassembled WGS sequence"/>
</dbReference>
<dbReference type="EMBL" id="JASVDS010000004">
    <property type="protein sequence ID" value="MDL5033343.1"/>
    <property type="molecule type" value="Genomic_DNA"/>
</dbReference>
<dbReference type="RefSeq" id="WP_285983428.1">
    <property type="nucleotide sequence ID" value="NZ_JASVDS010000004.1"/>
</dbReference>
<name>A0ABT7LKF3_9BURK</name>
<keyword evidence="2" id="KW-1185">Reference proteome</keyword>
<gene>
    <name evidence="1" type="ORF">QRD43_15625</name>
</gene>